<organism evidence="2 3">
    <name type="scientific">Rubroshorea leprosula</name>
    <dbReference type="NCBI Taxonomy" id="152421"/>
    <lineage>
        <taxon>Eukaryota</taxon>
        <taxon>Viridiplantae</taxon>
        <taxon>Streptophyta</taxon>
        <taxon>Embryophyta</taxon>
        <taxon>Tracheophyta</taxon>
        <taxon>Spermatophyta</taxon>
        <taxon>Magnoliopsida</taxon>
        <taxon>eudicotyledons</taxon>
        <taxon>Gunneridae</taxon>
        <taxon>Pentapetalae</taxon>
        <taxon>rosids</taxon>
        <taxon>malvids</taxon>
        <taxon>Malvales</taxon>
        <taxon>Dipterocarpaceae</taxon>
        <taxon>Rubroshorea</taxon>
    </lineage>
</organism>
<reference evidence="2 3" key="1">
    <citation type="journal article" date="2021" name="Commun. Biol.">
        <title>The genome of Shorea leprosula (Dipterocarpaceae) highlights the ecological relevance of drought in aseasonal tropical rainforests.</title>
        <authorList>
            <person name="Ng K.K.S."/>
            <person name="Kobayashi M.J."/>
            <person name="Fawcett J.A."/>
            <person name="Hatakeyama M."/>
            <person name="Paape T."/>
            <person name="Ng C.H."/>
            <person name="Ang C.C."/>
            <person name="Tnah L.H."/>
            <person name="Lee C.T."/>
            <person name="Nishiyama T."/>
            <person name="Sese J."/>
            <person name="O'Brien M.J."/>
            <person name="Copetti D."/>
            <person name="Mohd Noor M.I."/>
            <person name="Ong R.C."/>
            <person name="Putra M."/>
            <person name="Sireger I.Z."/>
            <person name="Indrioko S."/>
            <person name="Kosugi Y."/>
            <person name="Izuno A."/>
            <person name="Isagi Y."/>
            <person name="Lee S.L."/>
            <person name="Shimizu K.K."/>
        </authorList>
    </citation>
    <scope>NUCLEOTIDE SEQUENCE [LARGE SCALE GENOMIC DNA]</scope>
    <source>
        <strain evidence="2">214</strain>
    </source>
</reference>
<feature type="region of interest" description="Disordered" evidence="1">
    <location>
        <begin position="233"/>
        <end position="271"/>
    </location>
</feature>
<feature type="compositionally biased region" description="Polar residues" evidence="1">
    <location>
        <begin position="252"/>
        <end position="267"/>
    </location>
</feature>
<dbReference type="PANTHER" id="PTHR47481:SF9">
    <property type="entry name" value="RETROTRANSPOSON GAG DOMAIN-CONTAINING PROTEIN"/>
    <property type="match status" value="1"/>
</dbReference>
<sequence>MANESSTTITSPIFTNAAIPIGQNTNITFNVVAHFPLKLTNNYPSWIGQFGMLFSRVTLVSEPIAPYISTVETAQQAWRILANLYANHSRSRMFTLKERLQNTRPDGCTITEFLHQLKVLADELAAIDKPLTNDDLTVYVLNGIGPKFREISTSLRAQDEPLSFEELHDRLVAHEESMHREEGRIENTLVTAHFAAMPTRKLAGANNRITTDLSNLALHSKYNGLDELLIGDGSGSQHRGDTTAKAKPTWDVPSSSNEPQQTTTHGTSWGKDIGNKLACKAGTPII</sequence>
<proteinExistence type="predicted"/>
<evidence type="ECO:0008006" key="4">
    <source>
        <dbReference type="Google" id="ProtNLM"/>
    </source>
</evidence>
<evidence type="ECO:0000256" key="1">
    <source>
        <dbReference type="SAM" id="MobiDB-lite"/>
    </source>
</evidence>
<comment type="caution">
    <text evidence="2">The sequence shown here is derived from an EMBL/GenBank/DDBJ whole genome shotgun (WGS) entry which is preliminary data.</text>
</comment>
<keyword evidence="3" id="KW-1185">Reference proteome</keyword>
<accession>A0AAV5MKK1</accession>
<dbReference type="PANTHER" id="PTHR47481">
    <property type="match status" value="1"/>
</dbReference>
<dbReference type="Proteomes" id="UP001054252">
    <property type="component" value="Unassembled WGS sequence"/>
</dbReference>
<dbReference type="AlphaFoldDB" id="A0AAV5MKK1"/>
<gene>
    <name evidence="2" type="ORF">SLEP1_g56745</name>
</gene>
<evidence type="ECO:0000313" key="2">
    <source>
        <dbReference type="EMBL" id="GKV50029.1"/>
    </source>
</evidence>
<evidence type="ECO:0000313" key="3">
    <source>
        <dbReference type="Proteomes" id="UP001054252"/>
    </source>
</evidence>
<name>A0AAV5MKK1_9ROSI</name>
<dbReference type="Pfam" id="PF14223">
    <property type="entry name" value="Retrotran_gag_2"/>
    <property type="match status" value="1"/>
</dbReference>
<protein>
    <recommendedName>
        <fullName evidence="4">Gag protein</fullName>
    </recommendedName>
</protein>
<dbReference type="EMBL" id="BPVZ01000334">
    <property type="protein sequence ID" value="GKV50029.1"/>
    <property type="molecule type" value="Genomic_DNA"/>
</dbReference>